<dbReference type="Proteomes" id="UP000618795">
    <property type="component" value="Unassembled WGS sequence"/>
</dbReference>
<dbReference type="SUPFAM" id="SSF141571">
    <property type="entry name" value="Pentapeptide repeat-like"/>
    <property type="match status" value="1"/>
</dbReference>
<evidence type="ECO:0000313" key="3">
    <source>
        <dbReference type="Proteomes" id="UP000618795"/>
    </source>
</evidence>
<keyword evidence="3" id="KW-1185">Reference proteome</keyword>
<dbReference type="AlphaFoldDB" id="A0A918IA38"/>
<comment type="caution">
    <text evidence="2">The sequence shown here is derived from an EMBL/GenBank/DDBJ whole genome shotgun (WGS) entry which is preliminary data.</text>
</comment>
<reference evidence="2" key="2">
    <citation type="submission" date="2020-09" db="EMBL/GenBank/DDBJ databases">
        <authorList>
            <person name="Sun Q."/>
            <person name="Ohkuma M."/>
        </authorList>
    </citation>
    <scope>NUCLEOTIDE SEQUENCE</scope>
    <source>
        <strain evidence="2">JCM 4369</strain>
    </source>
</reference>
<evidence type="ECO:0000256" key="1">
    <source>
        <dbReference type="SAM" id="MobiDB-lite"/>
    </source>
</evidence>
<dbReference type="Pfam" id="PF00805">
    <property type="entry name" value="Pentapeptide"/>
    <property type="match status" value="1"/>
</dbReference>
<evidence type="ECO:0000313" key="2">
    <source>
        <dbReference type="EMBL" id="GGU93409.1"/>
    </source>
</evidence>
<sequence length="146" mass="15561">MRIGGVLALEQVVQDAPEQATHAAQVLGHFVRDRAPPRPGYAPDGEPTPTDTSLPTIPEADVQVALTSLTRPKSRAHVDQSEMLSFATLYLAGARLFGADLTRADLSWANLTDVPGLTPEQVRSARINAETVLPPNIRTAVGLSTT</sequence>
<proteinExistence type="predicted"/>
<reference evidence="2" key="1">
    <citation type="journal article" date="2014" name="Int. J. Syst. Evol. Microbiol.">
        <title>Complete genome sequence of Corynebacterium casei LMG S-19264T (=DSM 44701T), isolated from a smear-ripened cheese.</title>
        <authorList>
            <consortium name="US DOE Joint Genome Institute (JGI-PGF)"/>
            <person name="Walter F."/>
            <person name="Albersmeier A."/>
            <person name="Kalinowski J."/>
            <person name="Ruckert C."/>
        </authorList>
    </citation>
    <scope>NUCLEOTIDE SEQUENCE</scope>
    <source>
        <strain evidence="2">JCM 4369</strain>
    </source>
</reference>
<gene>
    <name evidence="2" type="ORF">GCM10010260_30470</name>
</gene>
<dbReference type="InterPro" id="IPR001646">
    <property type="entry name" value="5peptide_repeat"/>
</dbReference>
<evidence type="ECO:0008006" key="4">
    <source>
        <dbReference type="Google" id="ProtNLM"/>
    </source>
</evidence>
<accession>A0A918IA38</accession>
<protein>
    <recommendedName>
        <fullName evidence="4">Pentapeptide repeat-containing protein</fullName>
    </recommendedName>
</protein>
<dbReference type="EMBL" id="BMTD01000005">
    <property type="protein sequence ID" value="GGU93409.1"/>
    <property type="molecule type" value="Genomic_DNA"/>
</dbReference>
<name>A0A918IA38_9ACTN</name>
<organism evidence="2 3">
    <name type="scientific">Streptomyces filipinensis</name>
    <dbReference type="NCBI Taxonomy" id="66887"/>
    <lineage>
        <taxon>Bacteria</taxon>
        <taxon>Bacillati</taxon>
        <taxon>Actinomycetota</taxon>
        <taxon>Actinomycetes</taxon>
        <taxon>Kitasatosporales</taxon>
        <taxon>Streptomycetaceae</taxon>
        <taxon>Streptomyces</taxon>
    </lineage>
</organism>
<feature type="region of interest" description="Disordered" evidence="1">
    <location>
        <begin position="31"/>
        <end position="56"/>
    </location>
</feature>